<gene>
    <name evidence="1" type="ORF">RPERSI_LOCUS35395</name>
</gene>
<dbReference type="EMBL" id="CAJVQC010163312">
    <property type="protein sequence ID" value="CAG8848995.1"/>
    <property type="molecule type" value="Genomic_DNA"/>
</dbReference>
<keyword evidence="2" id="KW-1185">Reference proteome</keyword>
<sequence>KEKDKRDLPASGNRANNCSTIESFELEVLFGVSVFINELNKLPLLNILREEAS</sequence>
<name>A0ACA9SUQ3_9GLOM</name>
<accession>A0ACA9SUQ3</accession>
<comment type="caution">
    <text evidence="1">The sequence shown here is derived from an EMBL/GenBank/DDBJ whole genome shotgun (WGS) entry which is preliminary data.</text>
</comment>
<protein>
    <submittedName>
        <fullName evidence="1">25890_t:CDS:1</fullName>
    </submittedName>
</protein>
<evidence type="ECO:0000313" key="1">
    <source>
        <dbReference type="EMBL" id="CAG8848995.1"/>
    </source>
</evidence>
<organism evidence="1 2">
    <name type="scientific">Racocetra persica</name>
    <dbReference type="NCBI Taxonomy" id="160502"/>
    <lineage>
        <taxon>Eukaryota</taxon>
        <taxon>Fungi</taxon>
        <taxon>Fungi incertae sedis</taxon>
        <taxon>Mucoromycota</taxon>
        <taxon>Glomeromycotina</taxon>
        <taxon>Glomeromycetes</taxon>
        <taxon>Diversisporales</taxon>
        <taxon>Gigasporaceae</taxon>
        <taxon>Racocetra</taxon>
    </lineage>
</organism>
<feature type="non-terminal residue" evidence="1">
    <location>
        <position position="1"/>
    </location>
</feature>
<reference evidence="1" key="1">
    <citation type="submission" date="2021-06" db="EMBL/GenBank/DDBJ databases">
        <authorList>
            <person name="Kallberg Y."/>
            <person name="Tangrot J."/>
            <person name="Rosling A."/>
        </authorList>
    </citation>
    <scope>NUCLEOTIDE SEQUENCE</scope>
    <source>
        <strain evidence="1">MA461A</strain>
    </source>
</reference>
<evidence type="ECO:0000313" key="2">
    <source>
        <dbReference type="Proteomes" id="UP000789920"/>
    </source>
</evidence>
<dbReference type="Proteomes" id="UP000789920">
    <property type="component" value="Unassembled WGS sequence"/>
</dbReference>
<proteinExistence type="predicted"/>